<evidence type="ECO:0000256" key="1">
    <source>
        <dbReference type="SAM" id="SignalP"/>
    </source>
</evidence>
<accession>A0A7Z0DJJ6</accession>
<proteinExistence type="predicted"/>
<keyword evidence="3" id="KW-1185">Reference proteome</keyword>
<dbReference type="SUPFAM" id="SSF50974">
    <property type="entry name" value="Nitrous oxide reductase, N-terminal domain"/>
    <property type="match status" value="1"/>
</dbReference>
<evidence type="ECO:0008006" key="4">
    <source>
        <dbReference type="Google" id="ProtNLM"/>
    </source>
</evidence>
<keyword evidence="1" id="KW-0732">Signal</keyword>
<dbReference type="AlphaFoldDB" id="A0A7Z0DJJ6"/>
<comment type="caution">
    <text evidence="2">The sequence shown here is derived from an EMBL/GenBank/DDBJ whole genome shotgun (WGS) entry which is preliminary data.</text>
</comment>
<dbReference type="Gene3D" id="2.130.10.10">
    <property type="entry name" value="YVTN repeat-like/Quinoprotein amine dehydrogenase"/>
    <property type="match status" value="2"/>
</dbReference>
<evidence type="ECO:0000313" key="3">
    <source>
        <dbReference type="Proteomes" id="UP000564496"/>
    </source>
</evidence>
<feature type="signal peptide" evidence="1">
    <location>
        <begin position="1"/>
        <end position="19"/>
    </location>
</feature>
<dbReference type="RefSeq" id="WP_179657191.1">
    <property type="nucleotide sequence ID" value="NZ_JACBZR010000001.1"/>
</dbReference>
<dbReference type="PANTHER" id="PTHR47197">
    <property type="entry name" value="PROTEIN NIRF"/>
    <property type="match status" value="1"/>
</dbReference>
<dbReference type="InterPro" id="IPR015943">
    <property type="entry name" value="WD40/YVTN_repeat-like_dom_sf"/>
</dbReference>
<feature type="chain" id="PRO_5039182912" description="Serine/threonine protein kinase" evidence="1">
    <location>
        <begin position="20"/>
        <end position="483"/>
    </location>
</feature>
<organism evidence="2 3">
    <name type="scientific">Nocardioides panzhihuensis</name>
    <dbReference type="NCBI Taxonomy" id="860243"/>
    <lineage>
        <taxon>Bacteria</taxon>
        <taxon>Bacillati</taxon>
        <taxon>Actinomycetota</taxon>
        <taxon>Actinomycetes</taxon>
        <taxon>Propionibacteriales</taxon>
        <taxon>Nocardioidaceae</taxon>
        <taxon>Nocardioides</taxon>
    </lineage>
</organism>
<dbReference type="EMBL" id="JACBZR010000001">
    <property type="protein sequence ID" value="NYI76560.1"/>
    <property type="molecule type" value="Genomic_DNA"/>
</dbReference>
<protein>
    <recommendedName>
        <fullName evidence="4">Serine/threonine protein kinase</fullName>
    </recommendedName>
</protein>
<evidence type="ECO:0000313" key="2">
    <source>
        <dbReference type="EMBL" id="NYI76560.1"/>
    </source>
</evidence>
<reference evidence="2 3" key="1">
    <citation type="submission" date="2020-07" db="EMBL/GenBank/DDBJ databases">
        <title>Sequencing the genomes of 1000 actinobacteria strains.</title>
        <authorList>
            <person name="Klenk H.-P."/>
        </authorList>
    </citation>
    <scope>NUCLEOTIDE SEQUENCE [LARGE SCALE GENOMIC DNA]</scope>
    <source>
        <strain evidence="2 3">DSM 26487</strain>
    </source>
</reference>
<dbReference type="PANTHER" id="PTHR47197:SF3">
    <property type="entry name" value="DIHYDRO-HEME D1 DEHYDROGENASE"/>
    <property type="match status" value="1"/>
</dbReference>
<sequence>MRRAAAVTVAMLFVFSLTAAAPALSAAPPQALRDVMIVGNNWDGTASIVDARGLQVVRKGIDLVPDKDEEIAEIHKDPERLAMYYLVRYGPGEGNDQLVDDMFTTRDGKLLAVSRPSLADVVWIDIEKALAGSPDSVVVEQQMDGHRTDHMGLSPDGTKLLVSDSTSRSVHEYWMGGEGDPRTGERLRTFESGETPHENNYSKDGSRIFHASIGRVYLPGDQKELSLDSLPLVNPSTSSGHRLDQLGLGNIPGTDLIPPIKIGPIHDAIKGDRWFEIVDESTFAISQRWEMGKELEEAGYASISSAVRPMAVAPGERFIYFQMSFLHGLVEFDTQAADIDGTVGYSTGSIEEPRTGAVTRVIPLPKRTNLPRELYVNDSAHHGLSIDAKGKTLCAAGTMDDYVAMVDRTTGEYKTLDEETTGNYYGKPYWTTEGLGNTCWASLSDADAVAVIDFRTGEELAYLDVGNHPQRVRHGQIPSSLLS</sequence>
<name>A0A7Z0DJJ6_9ACTN</name>
<dbReference type="Proteomes" id="UP000564496">
    <property type="component" value="Unassembled WGS sequence"/>
</dbReference>
<dbReference type="InterPro" id="IPR051200">
    <property type="entry name" value="Host-pathogen_enzymatic-act"/>
</dbReference>
<dbReference type="InterPro" id="IPR011045">
    <property type="entry name" value="N2O_reductase_N"/>
</dbReference>
<gene>
    <name evidence="2" type="ORF">BJ988_001208</name>
</gene>